<dbReference type="RefSeq" id="WP_043752642.1">
    <property type="nucleotide sequence ID" value="NZ_AQQX01000011.1"/>
</dbReference>
<gene>
    <name evidence="2" type="ORF">ATO9_18215</name>
</gene>
<keyword evidence="3" id="KW-1185">Reference proteome</keyword>
<accession>A0A0A0EB96</accession>
<dbReference type="STRING" id="1461694.ATO9_18215"/>
<name>A0A0A0EB96_9RHOB</name>
<dbReference type="EMBL" id="AQQX01000011">
    <property type="protein sequence ID" value="KGM47338.1"/>
    <property type="molecule type" value="Genomic_DNA"/>
</dbReference>
<dbReference type="Proteomes" id="UP000030004">
    <property type="component" value="Unassembled WGS sequence"/>
</dbReference>
<dbReference type="AlphaFoldDB" id="A0A0A0EB96"/>
<keyword evidence="1" id="KW-0732">Signal</keyword>
<evidence type="ECO:0000313" key="3">
    <source>
        <dbReference type="Proteomes" id="UP000030004"/>
    </source>
</evidence>
<evidence type="ECO:0000256" key="1">
    <source>
        <dbReference type="SAM" id="SignalP"/>
    </source>
</evidence>
<feature type="chain" id="PRO_5001962072" evidence="1">
    <location>
        <begin position="25"/>
        <end position="110"/>
    </location>
</feature>
<evidence type="ECO:0000313" key="2">
    <source>
        <dbReference type="EMBL" id="KGM47338.1"/>
    </source>
</evidence>
<reference evidence="2 3" key="1">
    <citation type="journal article" date="2015" name="Antonie Van Leeuwenhoek">
        <title>Pseudooceanicola atlanticus gen. nov. sp. nov., isolated from surface seawater of the Atlantic Ocean and reclassification of Oceanicola batsensis, Oceanicola marinus, Oceanicola nitratireducens, Oceanicola nanhaiensis, Oceanicola antarcticus and Oceanicola flagellatus, as Pseudooceanicola batsensis comb. nov., Pseudooceanicola marinus comb. nov., Pseudooceanicola nitratireducens comb. nov., Pseudooceanicola nanhaiensis comb. nov., Pseudooceanicola antarcticus comb. nov., and Pseudooceanicola flagellatus comb. nov.</title>
        <authorList>
            <person name="Lai Q."/>
            <person name="Li G."/>
            <person name="Liu X."/>
            <person name="Du Y."/>
            <person name="Sun F."/>
            <person name="Shao Z."/>
        </authorList>
    </citation>
    <scope>NUCLEOTIDE SEQUENCE [LARGE SCALE GENOMIC DNA]</scope>
    <source>
        <strain evidence="2 3">22II-s11g</strain>
    </source>
</reference>
<protein>
    <submittedName>
        <fullName evidence="2">Uncharacterized protein</fullName>
    </submittedName>
</protein>
<dbReference type="OrthoDB" id="7858583at2"/>
<comment type="caution">
    <text evidence="2">The sequence shown here is derived from an EMBL/GenBank/DDBJ whole genome shotgun (WGS) entry which is preliminary data.</text>
</comment>
<sequence>MRHILVIIALIVTAWAFVPGAAQAHDMPHVEMGAGTMDSECADCSGMDAMGGHTSGVDCHHAAGCGPAVHALPVSLSFTIDPVVTRTIRPNDTIDARSITLSRDLPPPRS</sequence>
<proteinExistence type="predicted"/>
<feature type="signal peptide" evidence="1">
    <location>
        <begin position="1"/>
        <end position="24"/>
    </location>
</feature>
<organism evidence="2 3">
    <name type="scientific">Pseudooceanicola atlanticus</name>
    <dbReference type="NCBI Taxonomy" id="1461694"/>
    <lineage>
        <taxon>Bacteria</taxon>
        <taxon>Pseudomonadati</taxon>
        <taxon>Pseudomonadota</taxon>
        <taxon>Alphaproteobacteria</taxon>
        <taxon>Rhodobacterales</taxon>
        <taxon>Paracoccaceae</taxon>
        <taxon>Pseudooceanicola</taxon>
    </lineage>
</organism>